<proteinExistence type="predicted"/>
<dbReference type="AlphaFoldDB" id="A0A0D2GQQ2"/>
<organism evidence="2 3">
    <name type="scientific">Fonsecaea pedrosoi CBS 271.37</name>
    <dbReference type="NCBI Taxonomy" id="1442368"/>
    <lineage>
        <taxon>Eukaryota</taxon>
        <taxon>Fungi</taxon>
        <taxon>Dikarya</taxon>
        <taxon>Ascomycota</taxon>
        <taxon>Pezizomycotina</taxon>
        <taxon>Eurotiomycetes</taxon>
        <taxon>Chaetothyriomycetidae</taxon>
        <taxon>Chaetothyriales</taxon>
        <taxon>Herpotrichiellaceae</taxon>
        <taxon>Fonsecaea</taxon>
    </lineage>
</organism>
<dbReference type="GeneID" id="25311019"/>
<keyword evidence="1" id="KW-0812">Transmembrane</keyword>
<gene>
    <name evidence="2" type="ORF">Z517_11529</name>
</gene>
<feature type="transmembrane region" description="Helical" evidence="1">
    <location>
        <begin position="60"/>
        <end position="78"/>
    </location>
</feature>
<evidence type="ECO:0000256" key="1">
    <source>
        <dbReference type="SAM" id="Phobius"/>
    </source>
</evidence>
<accession>A0A0D2GQQ2</accession>
<dbReference type="RefSeq" id="XP_013278567.1">
    <property type="nucleotide sequence ID" value="XM_013423113.1"/>
</dbReference>
<keyword evidence="1" id="KW-0472">Membrane</keyword>
<dbReference type="HOGENOM" id="CLU_2573931_0_0_1"/>
<keyword evidence="1" id="KW-1133">Transmembrane helix</keyword>
<reference evidence="2 3" key="1">
    <citation type="submission" date="2015-01" db="EMBL/GenBank/DDBJ databases">
        <title>The Genome Sequence of Fonsecaea pedrosoi CBS 271.37.</title>
        <authorList>
            <consortium name="The Broad Institute Genomics Platform"/>
            <person name="Cuomo C."/>
            <person name="de Hoog S."/>
            <person name="Gorbushina A."/>
            <person name="Stielow B."/>
            <person name="Teixiera M."/>
            <person name="Abouelleil A."/>
            <person name="Chapman S.B."/>
            <person name="Priest M."/>
            <person name="Young S.K."/>
            <person name="Wortman J."/>
            <person name="Nusbaum C."/>
            <person name="Birren B."/>
        </authorList>
    </citation>
    <scope>NUCLEOTIDE SEQUENCE [LARGE SCALE GENOMIC DNA]</scope>
    <source>
        <strain evidence="2 3">CBS 271.37</strain>
    </source>
</reference>
<name>A0A0D2GQQ2_9EURO</name>
<evidence type="ECO:0000313" key="2">
    <source>
        <dbReference type="EMBL" id="KIW74759.1"/>
    </source>
</evidence>
<keyword evidence="3" id="KW-1185">Reference proteome</keyword>
<protein>
    <submittedName>
        <fullName evidence="2">Uncharacterized protein</fullName>
    </submittedName>
</protein>
<dbReference type="VEuPathDB" id="FungiDB:Z517_11529"/>
<evidence type="ECO:0000313" key="3">
    <source>
        <dbReference type="Proteomes" id="UP000053029"/>
    </source>
</evidence>
<dbReference type="Proteomes" id="UP000053029">
    <property type="component" value="Unassembled WGS sequence"/>
</dbReference>
<dbReference type="EMBL" id="KN846976">
    <property type="protein sequence ID" value="KIW74759.1"/>
    <property type="molecule type" value="Genomic_DNA"/>
</dbReference>
<sequence>MPQAFADEAGLRETYAPVLLKRKAARLRRETGDFQYQSKISTGDTPRTTITKALVRPTKMFFRTPTVFFFVVYTAMVYDYL</sequence>